<feature type="region of interest" description="Disordered" evidence="19">
    <location>
        <begin position="437"/>
        <end position="475"/>
    </location>
</feature>
<dbReference type="InterPro" id="IPR017853">
    <property type="entry name" value="GH"/>
</dbReference>
<comment type="pathway">
    <text evidence="2">Protein modification; protein glycosylation.</text>
</comment>
<evidence type="ECO:0000256" key="5">
    <source>
        <dbReference type="ARBA" id="ARBA00015561"/>
    </source>
</evidence>
<gene>
    <name evidence="22" type="ORF">R3P38DRAFT_3400586</name>
</gene>
<evidence type="ECO:0000259" key="21">
    <source>
        <dbReference type="Pfam" id="PF00150"/>
    </source>
</evidence>
<dbReference type="PANTHER" id="PTHR12646">
    <property type="entry name" value="NOT56 - RELATED"/>
    <property type="match status" value="1"/>
</dbReference>
<evidence type="ECO:0000256" key="7">
    <source>
        <dbReference type="ARBA" id="ARBA00022679"/>
    </source>
</evidence>
<dbReference type="EMBL" id="JAWWNJ010000055">
    <property type="protein sequence ID" value="KAK7014964.1"/>
    <property type="molecule type" value="Genomic_DNA"/>
</dbReference>
<keyword evidence="11 20" id="KW-1133">Transmembrane helix</keyword>
<evidence type="ECO:0000256" key="20">
    <source>
        <dbReference type="SAM" id="Phobius"/>
    </source>
</evidence>
<evidence type="ECO:0000256" key="1">
    <source>
        <dbReference type="ARBA" id="ARBA00004477"/>
    </source>
</evidence>
<feature type="compositionally biased region" description="Basic and acidic residues" evidence="19">
    <location>
        <begin position="458"/>
        <end position="475"/>
    </location>
</feature>
<dbReference type="GO" id="GO:0052925">
    <property type="term" value="F:dol-P-Man:Man(5)GlcNAc(2)-PP-Dol alpha-1,3-mannosyltransferase activity"/>
    <property type="evidence" value="ECO:0007669"/>
    <property type="project" value="UniProtKB-EC"/>
</dbReference>
<comment type="subcellular location">
    <subcellularLocation>
        <location evidence="1">Endoplasmic reticulum membrane</location>
        <topology evidence="1">Multi-pass membrane protein</topology>
    </subcellularLocation>
</comment>
<evidence type="ECO:0000313" key="23">
    <source>
        <dbReference type="Proteomes" id="UP001362999"/>
    </source>
</evidence>
<dbReference type="Gene3D" id="3.20.20.80">
    <property type="entry name" value="Glycosidases"/>
    <property type="match status" value="1"/>
</dbReference>
<dbReference type="EC" id="2.4.1.258" evidence="4"/>
<keyword evidence="9" id="KW-0378">Hydrolase</keyword>
<evidence type="ECO:0000256" key="8">
    <source>
        <dbReference type="ARBA" id="ARBA00022692"/>
    </source>
</evidence>
<feature type="transmembrane region" description="Helical" evidence="20">
    <location>
        <begin position="778"/>
        <end position="799"/>
    </location>
</feature>
<evidence type="ECO:0000256" key="4">
    <source>
        <dbReference type="ARBA" id="ARBA00011964"/>
    </source>
</evidence>
<organism evidence="22 23">
    <name type="scientific">Favolaschia claudopus</name>
    <dbReference type="NCBI Taxonomy" id="2862362"/>
    <lineage>
        <taxon>Eukaryota</taxon>
        <taxon>Fungi</taxon>
        <taxon>Dikarya</taxon>
        <taxon>Basidiomycota</taxon>
        <taxon>Agaricomycotina</taxon>
        <taxon>Agaricomycetes</taxon>
        <taxon>Agaricomycetidae</taxon>
        <taxon>Agaricales</taxon>
        <taxon>Marasmiineae</taxon>
        <taxon>Mycenaceae</taxon>
        <taxon>Favolaschia</taxon>
    </lineage>
</organism>
<comment type="function">
    <text evidence="16">Dol-P-Man:Man(5)GlcNAc(2)-PP-Dol alpha-1,3-mannosyltransferase that operates in the biosynthetic pathway of dolichol-linked oligosaccharides, the glycan precursors employed in protein asparagine (N)-glycosylation. The assembly of dolichol-linked oligosaccharides begins on the cytosolic side of the endoplasmic reticulum membrane and finishes in its lumen. The sequential addition of sugars to dolichol pyrophosphate produces dolichol-linked oligosaccharides containing fourteen sugars, including two GlcNAcs, nine mannoses and three glucoses. Once assembled, the oligosaccharide is transferred from the lipid to nascent proteins by oligosaccharyltransferases. In the lumen of the endoplasmic reticulum, adds the first dolichyl beta-D-mannosyl phosphate derived mannose in an alpha-1,3 linkage to Man(5)GlcNAc(2)-PP-dolichol to produce Man(6)GlcNAc(2)-PP-dolichol.</text>
</comment>
<feature type="transmembrane region" description="Helical" evidence="20">
    <location>
        <begin position="719"/>
        <end position="739"/>
    </location>
</feature>
<reference evidence="22 23" key="1">
    <citation type="journal article" date="2024" name="J Genomics">
        <title>Draft genome sequencing and assembly of Favolaschia claudopus CIRM-BRFM 2984 isolated from oak limbs.</title>
        <authorList>
            <person name="Navarro D."/>
            <person name="Drula E."/>
            <person name="Chaduli D."/>
            <person name="Cazenave R."/>
            <person name="Ahrendt S."/>
            <person name="Wang J."/>
            <person name="Lipzen A."/>
            <person name="Daum C."/>
            <person name="Barry K."/>
            <person name="Grigoriev I.V."/>
            <person name="Favel A."/>
            <person name="Rosso M.N."/>
            <person name="Martin F."/>
        </authorList>
    </citation>
    <scope>NUCLEOTIDE SEQUENCE [LARGE SCALE GENOMIC DNA]</scope>
    <source>
        <strain evidence="22 23">CIRM-BRFM 2984</strain>
    </source>
</reference>
<evidence type="ECO:0000313" key="22">
    <source>
        <dbReference type="EMBL" id="KAK7014964.1"/>
    </source>
</evidence>
<feature type="transmembrane region" description="Helical" evidence="20">
    <location>
        <begin position="688"/>
        <end position="712"/>
    </location>
</feature>
<evidence type="ECO:0000256" key="16">
    <source>
        <dbReference type="ARBA" id="ARBA00044743"/>
    </source>
</evidence>
<evidence type="ECO:0000256" key="13">
    <source>
        <dbReference type="ARBA" id="ARBA00023295"/>
    </source>
</evidence>
<evidence type="ECO:0000256" key="14">
    <source>
        <dbReference type="ARBA" id="ARBA00030065"/>
    </source>
</evidence>
<dbReference type="InterPro" id="IPR001547">
    <property type="entry name" value="Glyco_hydro_5"/>
</dbReference>
<protein>
    <recommendedName>
        <fullName evidence="5">Dol-P-Man:Man(5)GlcNAc(2)-PP-Dol alpha-1,3-mannosyltransferase</fullName>
        <ecNumber evidence="4">2.4.1.258</ecNumber>
    </recommendedName>
    <alternativeName>
        <fullName evidence="15">Dol-P-Man-dependent alpha(1-3)-mannosyltransferase</fullName>
    </alternativeName>
    <alternativeName>
        <fullName evidence="14">Dolichyl-P-Man:Man(5)GlcNAc(2)-PP-dolichyl mannosyltransferase</fullName>
    </alternativeName>
</protein>
<evidence type="ECO:0000256" key="15">
    <source>
        <dbReference type="ARBA" id="ARBA00030368"/>
    </source>
</evidence>
<dbReference type="GO" id="GO:0000272">
    <property type="term" value="P:polysaccharide catabolic process"/>
    <property type="evidence" value="ECO:0007669"/>
    <property type="project" value="InterPro"/>
</dbReference>
<keyword evidence="7" id="KW-0808">Transferase</keyword>
<comment type="similarity">
    <text evidence="18">Belongs to the glycosyltransferase ALG3 family.</text>
</comment>
<evidence type="ECO:0000256" key="12">
    <source>
        <dbReference type="ARBA" id="ARBA00023136"/>
    </source>
</evidence>
<evidence type="ECO:0000256" key="19">
    <source>
        <dbReference type="SAM" id="MobiDB-lite"/>
    </source>
</evidence>
<proteinExistence type="inferred from homology"/>
<dbReference type="InterPro" id="IPR007873">
    <property type="entry name" value="Glycosyltransferase_ALG3"/>
</dbReference>
<name>A0AAW0AP38_9AGAR</name>
<evidence type="ECO:0000256" key="9">
    <source>
        <dbReference type="ARBA" id="ARBA00022801"/>
    </source>
</evidence>
<keyword evidence="23" id="KW-1185">Reference proteome</keyword>
<evidence type="ECO:0000256" key="18">
    <source>
        <dbReference type="ARBA" id="ARBA00093457"/>
    </source>
</evidence>
<keyword evidence="6" id="KW-0328">Glycosyltransferase</keyword>
<dbReference type="AlphaFoldDB" id="A0AAW0AP38"/>
<sequence>MPKKGDNKRDERIIPAPDPTSVAGNAPVLYAVFCEAWMRKDAKLGGHHSWRERVDQYSNELPVEPFPPFDKPTSTVMRYRTQQSVNLGSWFVHENWMTPSLFQEASGHKVSELDIASGWNCTDCARQVLESHWDTFITYSDFSYLSSIGINTVRLPIGYWSLGPSFCQGSTPFSSYADVYTNSWAFVVRAINMAAEVGIGVLVDLHGAVGSQNGQPHSGISDGHTGLFNDETNAEKTLAVLTFLTEQLSTVTNVVGIQILNEPKNGPELTGFYSRAISTLRQIPGAQNFPFYLHDGFDLDEFSDFVANRTDFVVQDHHSYFVFTPQDEKKLASEHTKDIQSRIADELAKASANQHRNLVVDEWSCALTTQSLSRESDQKTARQNFCMAQLNTYSNATAGWSFWAYKTENCDNNFDWCFTAAVGDILPSDFSDFSGCNSQSSSNGKVRDRGLDPSSQRGRRDSHNTTGEQRSHDRGYTDGFAAAEFFCYYGSRLGFIGQYMDDSIQGLGPEVIAPGTESYYRTALLLFDSRYFWWLASLAILGDFLLSQLIIHFVPYTEIDWETYMVQTEVYLKGESDYSRITGPTGPLVYPAGHLRIHQLLHTLTDAGKNIQLAQQIYGVLYITCLTLTYTIYWLAGGVPNWIVLLLPLSKRLHSIYVLRLFNDCWAVMFVQAAVVAYQTGYDDIGTLLFSAALSVKMSILLYMPALLVFLFRRHGPLSLFRHLITLVASNALLALPFLEEDYWAYLRSAFDLSRVFLFKWTVNWRMLGEEMFLNPRWANGLLLGHVSCLAAFGIFVWFKMNNGVWTVLKRALKSPELPASYAPVTADYTATVFFTANLIGILFARSLHYQFYSWYAQQLPFLAWRTRYPVIAKLALLAAIEYSWNVFPSTSISSTVLLVANSLLLAGIWTGYPNGIR</sequence>
<dbReference type="Proteomes" id="UP001362999">
    <property type="component" value="Unassembled WGS sequence"/>
</dbReference>
<dbReference type="GO" id="GO:0004553">
    <property type="term" value="F:hydrolase activity, hydrolyzing O-glycosyl compounds"/>
    <property type="evidence" value="ECO:0007669"/>
    <property type="project" value="InterPro"/>
</dbReference>
<feature type="transmembrane region" description="Helical" evidence="20">
    <location>
        <begin position="893"/>
        <end position="913"/>
    </location>
</feature>
<dbReference type="GO" id="GO:0005789">
    <property type="term" value="C:endoplasmic reticulum membrane"/>
    <property type="evidence" value="ECO:0007669"/>
    <property type="project" value="UniProtKB-SubCell"/>
</dbReference>
<feature type="domain" description="Glycoside hydrolase family 5" evidence="21">
    <location>
        <begin position="130"/>
        <end position="405"/>
    </location>
</feature>
<evidence type="ECO:0000256" key="6">
    <source>
        <dbReference type="ARBA" id="ARBA00022676"/>
    </source>
</evidence>
<dbReference type="PANTHER" id="PTHR12646:SF0">
    <property type="entry name" value="DOL-P-MAN:MAN(5)GLCNAC(2)-PP-DOL ALPHA-1,3-MANNOSYLTRANSFERASE"/>
    <property type="match status" value="1"/>
</dbReference>
<keyword evidence="10" id="KW-0256">Endoplasmic reticulum</keyword>
<evidence type="ECO:0000256" key="11">
    <source>
        <dbReference type="ARBA" id="ARBA00022989"/>
    </source>
</evidence>
<comment type="similarity">
    <text evidence="3">Belongs to the glycosyl hydrolase 5 (cellulase A) family.</text>
</comment>
<evidence type="ECO:0000256" key="3">
    <source>
        <dbReference type="ARBA" id="ARBA00005641"/>
    </source>
</evidence>
<keyword evidence="12 20" id="KW-0472">Membrane</keyword>
<dbReference type="SUPFAM" id="SSF51445">
    <property type="entry name" value="(Trans)glycosidases"/>
    <property type="match status" value="1"/>
</dbReference>
<accession>A0AAW0AP38</accession>
<keyword evidence="8 20" id="KW-0812">Transmembrane</keyword>
<evidence type="ECO:0000256" key="17">
    <source>
        <dbReference type="ARBA" id="ARBA00049506"/>
    </source>
</evidence>
<comment type="catalytic activity">
    <reaction evidence="17">
        <text>an alpha-D-Man-(1-&gt;2)-alpha-D-Man-(1-&gt;2)-alpha-D-Man-(1-&gt;3)-[alpha-D-Man-(1-&gt;6)]-beta-D-Man-(1-&gt;4)-beta-D-GlcNAc-(1-&gt;4)-alpha-D-GlcNAc-diphospho-di-trans,poly-cis-dolichol + a di-trans,poly-cis-dolichyl beta-D-mannosyl phosphate = an alpha-D-Man-(1-&gt;2)-alpha-D-Man-(1-&gt;2)-alpha-D-Man-(1-&gt;3)-[alpha-D-Man-(1-&gt;3)-alpha-D-Man-(1-&gt;6)]-beta-D-Man-(1-&gt;4)-beta-D-GlcNAc-(1-&gt;4)-alpha-D-GlcNAc-diphospho-di-trans,poly-cis-dolichol + a di-trans,poly-cis-dolichyl phosphate + H(+)</text>
        <dbReference type="Rhea" id="RHEA:29527"/>
        <dbReference type="Rhea" id="RHEA-COMP:19498"/>
        <dbReference type="Rhea" id="RHEA-COMP:19501"/>
        <dbReference type="Rhea" id="RHEA-COMP:19516"/>
        <dbReference type="Rhea" id="RHEA-COMP:19517"/>
        <dbReference type="ChEBI" id="CHEBI:15378"/>
        <dbReference type="ChEBI" id="CHEBI:57683"/>
        <dbReference type="ChEBI" id="CHEBI:58211"/>
        <dbReference type="ChEBI" id="CHEBI:132515"/>
        <dbReference type="ChEBI" id="CHEBI:132516"/>
        <dbReference type="EC" id="2.4.1.258"/>
    </reaction>
    <physiologicalReaction direction="left-to-right" evidence="17">
        <dbReference type="Rhea" id="RHEA:29528"/>
    </physiologicalReaction>
</comment>
<evidence type="ECO:0000256" key="2">
    <source>
        <dbReference type="ARBA" id="ARBA00004922"/>
    </source>
</evidence>
<feature type="transmembrane region" description="Helical" evidence="20">
    <location>
        <begin position="531"/>
        <end position="554"/>
    </location>
</feature>
<comment type="caution">
    <text evidence="22">The sequence shown here is derived from an EMBL/GenBank/DDBJ whole genome shotgun (WGS) entry which is preliminary data.</text>
</comment>
<feature type="transmembrane region" description="Helical" evidence="20">
    <location>
        <begin position="829"/>
        <end position="848"/>
    </location>
</feature>
<evidence type="ECO:0000256" key="10">
    <source>
        <dbReference type="ARBA" id="ARBA00022824"/>
    </source>
</evidence>
<dbReference type="Pfam" id="PF05208">
    <property type="entry name" value="ALG3"/>
    <property type="match status" value="1"/>
</dbReference>
<dbReference type="Pfam" id="PF00150">
    <property type="entry name" value="Cellulase"/>
    <property type="match status" value="1"/>
</dbReference>
<keyword evidence="13" id="KW-0326">Glycosidase</keyword>